<organism evidence="1 2">
    <name type="scientific">Candidatus Zambryskibacteria bacterium RIFCSPLOWO2_01_FULL_35_19</name>
    <dbReference type="NCBI Taxonomy" id="1802757"/>
    <lineage>
        <taxon>Bacteria</taxon>
        <taxon>Candidatus Zambryskiibacteriota</taxon>
    </lineage>
</organism>
<proteinExistence type="predicted"/>
<name>A0A1G2TYI5_9BACT</name>
<reference evidence="1 2" key="1">
    <citation type="journal article" date="2016" name="Nat. Commun.">
        <title>Thousands of microbial genomes shed light on interconnected biogeochemical processes in an aquifer system.</title>
        <authorList>
            <person name="Anantharaman K."/>
            <person name="Brown C.T."/>
            <person name="Hug L.A."/>
            <person name="Sharon I."/>
            <person name="Castelle C.J."/>
            <person name="Probst A.J."/>
            <person name="Thomas B.C."/>
            <person name="Singh A."/>
            <person name="Wilkins M.J."/>
            <person name="Karaoz U."/>
            <person name="Brodie E.L."/>
            <person name="Williams K.H."/>
            <person name="Hubbard S.S."/>
            <person name="Banfield J.F."/>
        </authorList>
    </citation>
    <scope>NUCLEOTIDE SEQUENCE [LARGE SCALE GENOMIC DNA]</scope>
</reference>
<dbReference type="Proteomes" id="UP000178404">
    <property type="component" value="Unassembled WGS sequence"/>
</dbReference>
<dbReference type="EMBL" id="MHWA01000004">
    <property type="protein sequence ID" value="OHB02361.1"/>
    <property type="molecule type" value="Genomic_DNA"/>
</dbReference>
<comment type="caution">
    <text evidence="1">The sequence shown here is derived from an EMBL/GenBank/DDBJ whole genome shotgun (WGS) entry which is preliminary data.</text>
</comment>
<evidence type="ECO:0000313" key="2">
    <source>
        <dbReference type="Proteomes" id="UP000178404"/>
    </source>
</evidence>
<sequence>MCVSPYRLTEEAFSEENKKAEEARKIVLKLFTGEHNTTRLRIAALLEDVAHILRRDVEIEKTLSS</sequence>
<accession>A0A1G2TYI5</accession>
<protein>
    <submittedName>
        <fullName evidence="1">Uncharacterized protein</fullName>
    </submittedName>
</protein>
<evidence type="ECO:0000313" key="1">
    <source>
        <dbReference type="EMBL" id="OHB02361.1"/>
    </source>
</evidence>
<gene>
    <name evidence="1" type="ORF">A3A90_01010</name>
</gene>
<dbReference type="AlphaFoldDB" id="A0A1G2TYI5"/>